<name>G8R7W0_OWEHD</name>
<keyword evidence="8" id="KW-0812">Transmembrane</keyword>
<sequence length="546" mass="62716">MGKYLLLVLLICGTVAGFGQNARGLYKEAVLREKSSPEEAYLSATKALKLAELEEDQLLEAEVLQLLGKIFYDQGAFMQAMEYYHESDAIYMESHDEDRHAQNQLELAKVYYYLKQPDKSFDLITKAQSFYERTGANKWLAEVYGQLGHMYEKAEKYDTAWFYENKALKLHQQFGDSAGVARVYENLGSILEDKEDYAQARHWFSKAASFNSALKNEVALVGNLNNIGDSYRKMGVLDSAYFFTHRALEISQSLELRYQESSALRDLSKVFLDSGESKIAYQYLDKSSQLYEELYSQEAGKQVALLQTLYDLERKNAEIIELENQQRIEGIKRIGMMAGGLSLLLIGGIVVSRQRLKIRKNQQLMDQEKALHKAALENSELQAEQLKMELEHKQLQEKHLELELELGQKALASRMLQLIEKNKLLEALREDIYEIESEVPAATQKKVKYIANQINYSFNHDKSWEDFRKSFEQVHSGFFDKLKKGSAELTSNDLRICALMRINLGSKDIASLLGISTDSLRVARYRLRKKLNIDQGDNLRKFILSI</sequence>
<gene>
    <name evidence="9" type="ordered locus">Oweho_2521</name>
</gene>
<dbReference type="SMART" id="SM00028">
    <property type="entry name" value="TPR"/>
    <property type="match status" value="6"/>
</dbReference>
<dbReference type="InterPro" id="IPR036388">
    <property type="entry name" value="WH-like_DNA-bd_sf"/>
</dbReference>
<evidence type="ECO:0000256" key="6">
    <source>
        <dbReference type="PROSITE-ProRule" id="PRU00339"/>
    </source>
</evidence>
<evidence type="ECO:0000256" key="8">
    <source>
        <dbReference type="SAM" id="Phobius"/>
    </source>
</evidence>
<dbReference type="SUPFAM" id="SSF46894">
    <property type="entry name" value="C-terminal effector domain of the bipartite response regulators"/>
    <property type="match status" value="1"/>
</dbReference>
<evidence type="ECO:0000256" key="2">
    <source>
        <dbReference type="ARBA" id="ARBA00022490"/>
    </source>
</evidence>
<evidence type="ECO:0000256" key="3">
    <source>
        <dbReference type="ARBA" id="ARBA00022737"/>
    </source>
</evidence>
<dbReference type="KEGG" id="oho:Oweho_2521"/>
<keyword evidence="10" id="KW-1185">Reference proteome</keyword>
<keyword evidence="8" id="KW-1133">Transmembrane helix</keyword>
<dbReference type="GO" id="GO:0005737">
    <property type="term" value="C:cytoplasm"/>
    <property type="evidence" value="ECO:0007669"/>
    <property type="project" value="UniProtKB-SubCell"/>
</dbReference>
<comment type="similarity">
    <text evidence="5">Belongs to the Rap family.</text>
</comment>
<organism evidence="9 10">
    <name type="scientific">Owenweeksia hongkongensis (strain DSM 17368 / CIP 108786 / JCM 12287 / NRRL B-23963 / UST20020801)</name>
    <dbReference type="NCBI Taxonomy" id="926562"/>
    <lineage>
        <taxon>Bacteria</taxon>
        <taxon>Pseudomonadati</taxon>
        <taxon>Bacteroidota</taxon>
        <taxon>Flavobacteriia</taxon>
        <taxon>Flavobacteriales</taxon>
        <taxon>Owenweeksiaceae</taxon>
        <taxon>Owenweeksia</taxon>
    </lineage>
</organism>
<feature type="repeat" description="TPR" evidence="6">
    <location>
        <begin position="181"/>
        <end position="214"/>
    </location>
</feature>
<dbReference type="InterPro" id="IPR011990">
    <property type="entry name" value="TPR-like_helical_dom_sf"/>
</dbReference>
<dbReference type="OrthoDB" id="1090267at2"/>
<feature type="transmembrane region" description="Helical" evidence="8">
    <location>
        <begin position="334"/>
        <end position="352"/>
    </location>
</feature>
<keyword evidence="4 6" id="KW-0802">TPR repeat</keyword>
<dbReference type="Gene3D" id="1.10.10.10">
    <property type="entry name" value="Winged helix-like DNA-binding domain superfamily/Winged helix DNA-binding domain"/>
    <property type="match status" value="1"/>
</dbReference>
<dbReference type="PATRIC" id="fig|926562.3.peg.2538"/>
<evidence type="ECO:0000313" key="10">
    <source>
        <dbReference type="Proteomes" id="UP000005631"/>
    </source>
</evidence>
<evidence type="ECO:0000256" key="7">
    <source>
        <dbReference type="SAM" id="Coils"/>
    </source>
</evidence>
<dbReference type="PANTHER" id="PTHR46630">
    <property type="entry name" value="TETRATRICOPEPTIDE REPEAT PROTEIN 29"/>
    <property type="match status" value="1"/>
</dbReference>
<proteinExistence type="inferred from homology"/>
<evidence type="ECO:0000256" key="4">
    <source>
        <dbReference type="ARBA" id="ARBA00022803"/>
    </source>
</evidence>
<keyword evidence="2" id="KW-0963">Cytoplasm</keyword>
<protein>
    <submittedName>
        <fullName evidence="9">Uncharacterized protein</fullName>
    </submittedName>
</protein>
<dbReference type="AlphaFoldDB" id="G8R7W0"/>
<feature type="coiled-coil region" evidence="7">
    <location>
        <begin position="364"/>
        <end position="438"/>
    </location>
</feature>
<comment type="subcellular location">
    <subcellularLocation>
        <location evidence="1">Cytoplasm</location>
    </subcellularLocation>
</comment>
<evidence type="ECO:0000256" key="5">
    <source>
        <dbReference type="ARBA" id="ARBA00038253"/>
    </source>
</evidence>
<dbReference type="InterPro" id="IPR019734">
    <property type="entry name" value="TPR_rpt"/>
</dbReference>
<evidence type="ECO:0000313" key="9">
    <source>
        <dbReference type="EMBL" id="AEV33491.1"/>
    </source>
</evidence>
<feature type="repeat" description="TPR" evidence="6">
    <location>
        <begin position="141"/>
        <end position="174"/>
    </location>
</feature>
<dbReference type="EMBL" id="CP003156">
    <property type="protein sequence ID" value="AEV33491.1"/>
    <property type="molecule type" value="Genomic_DNA"/>
</dbReference>
<keyword evidence="3" id="KW-0677">Repeat</keyword>
<dbReference type="RefSeq" id="WP_014202840.1">
    <property type="nucleotide sequence ID" value="NC_016599.1"/>
</dbReference>
<dbReference type="GO" id="GO:0006355">
    <property type="term" value="P:regulation of DNA-templated transcription"/>
    <property type="evidence" value="ECO:0007669"/>
    <property type="project" value="InterPro"/>
</dbReference>
<dbReference type="SUPFAM" id="SSF48452">
    <property type="entry name" value="TPR-like"/>
    <property type="match status" value="2"/>
</dbReference>
<keyword evidence="7" id="KW-0175">Coiled coil</keyword>
<dbReference type="InterPro" id="IPR016032">
    <property type="entry name" value="Sig_transdc_resp-reg_C-effctor"/>
</dbReference>
<dbReference type="Gene3D" id="1.25.40.10">
    <property type="entry name" value="Tetratricopeptide repeat domain"/>
    <property type="match status" value="2"/>
</dbReference>
<dbReference type="Pfam" id="PF13181">
    <property type="entry name" value="TPR_8"/>
    <property type="match status" value="1"/>
</dbReference>
<keyword evidence="8" id="KW-0472">Membrane</keyword>
<dbReference type="eggNOG" id="COG0457">
    <property type="taxonomic scope" value="Bacteria"/>
</dbReference>
<evidence type="ECO:0000256" key="1">
    <source>
        <dbReference type="ARBA" id="ARBA00004496"/>
    </source>
</evidence>
<dbReference type="GO" id="GO:0003677">
    <property type="term" value="F:DNA binding"/>
    <property type="evidence" value="ECO:0007669"/>
    <property type="project" value="InterPro"/>
</dbReference>
<dbReference type="PROSITE" id="PS50005">
    <property type="entry name" value="TPR"/>
    <property type="match status" value="2"/>
</dbReference>
<dbReference type="STRING" id="926562.Oweho_2521"/>
<accession>G8R7W0</accession>
<dbReference type="HOGENOM" id="CLU_037008_0_0_10"/>
<dbReference type="InterPro" id="IPR051476">
    <property type="entry name" value="Bac_ResReg_Asp_Phosphatase"/>
</dbReference>
<reference evidence="9 10" key="1">
    <citation type="journal article" date="2012" name="Stand. Genomic Sci.">
        <title>Genome sequence of the orange-pigmented seawater bacterium Owenweeksia hongkongensis type strain (UST20020801(T)).</title>
        <authorList>
            <person name="Riedel T."/>
            <person name="Held B."/>
            <person name="Nolan M."/>
            <person name="Lucas S."/>
            <person name="Lapidus A."/>
            <person name="Tice H."/>
            <person name="Del Rio T.G."/>
            <person name="Cheng J.F."/>
            <person name="Han C."/>
            <person name="Tapia R."/>
            <person name="Goodwin L.A."/>
            <person name="Pitluck S."/>
            <person name="Liolios K."/>
            <person name="Mavromatis K."/>
            <person name="Pagani I."/>
            <person name="Ivanova N."/>
            <person name="Mikhailova N."/>
            <person name="Pati A."/>
            <person name="Chen A."/>
            <person name="Palaniappan K."/>
            <person name="Rohde M."/>
            <person name="Tindall B.J."/>
            <person name="Detter J.C."/>
            <person name="Goker M."/>
            <person name="Woyke T."/>
            <person name="Bristow J."/>
            <person name="Eisen J.A."/>
            <person name="Markowitz V."/>
            <person name="Hugenholtz P."/>
            <person name="Klenk H.P."/>
            <person name="Kyrpides N.C."/>
        </authorList>
    </citation>
    <scope>NUCLEOTIDE SEQUENCE</scope>
    <source>
        <strain evidence="10">DSM 17368 / JCM 12287 / NRRL B-23963</strain>
    </source>
</reference>
<dbReference type="Proteomes" id="UP000005631">
    <property type="component" value="Chromosome"/>
</dbReference>
<dbReference type="PANTHER" id="PTHR46630:SF1">
    <property type="entry name" value="TETRATRICOPEPTIDE REPEAT PROTEIN 29"/>
    <property type="match status" value="1"/>
</dbReference>